<keyword evidence="2" id="KW-1185">Reference proteome</keyword>
<protein>
    <submittedName>
        <fullName evidence="1">Uncharacterized protein</fullName>
    </submittedName>
</protein>
<accession>G0XNS8</accession>
<organism evidence="1 2">
    <name type="scientific">Escherichia phage vB_EcoP_G7C</name>
    <dbReference type="NCBI Taxonomy" id="1054461"/>
    <lineage>
        <taxon>Viruses</taxon>
        <taxon>Duplodnaviria</taxon>
        <taxon>Heunggongvirae</taxon>
        <taxon>Uroviricota</taxon>
        <taxon>Caudoviricetes</taxon>
        <taxon>Schitoviridae</taxon>
        <taxon>Enquatrovirinae</taxon>
        <taxon>Gamaleyavirus</taxon>
        <taxon>Gamaleyavirus G7C</taxon>
    </lineage>
</organism>
<dbReference type="EMBL" id="HQ259105">
    <property type="protein sequence ID" value="AEL79639.1"/>
    <property type="molecule type" value="Genomic_DNA"/>
</dbReference>
<dbReference type="KEGG" id="vg:11117643"/>
<gene>
    <name evidence="1" type="ORF">gp30.2</name>
</gene>
<name>G0XNS8_9CAUD</name>
<evidence type="ECO:0000313" key="2">
    <source>
        <dbReference type="Proteomes" id="UP000008899"/>
    </source>
</evidence>
<proteinExistence type="predicted"/>
<sequence>MVSITVPGGLMASWYATMLEKDSNGLCRESVGSFKNICIDGRLCMINAIDIAEETLSKESGYAGFKLEKLNRAWDYRNPFIYKN</sequence>
<dbReference type="RefSeq" id="YP_004782158.1">
    <property type="nucleotide sequence ID" value="NC_015933.1"/>
</dbReference>
<dbReference type="OrthoDB" id="24527at10239"/>
<evidence type="ECO:0000313" key="1">
    <source>
        <dbReference type="EMBL" id="AEL79639.1"/>
    </source>
</evidence>
<dbReference type="GeneID" id="11117643"/>
<reference evidence="1 2" key="1">
    <citation type="journal article" date="2012" name="Virology">
        <title>Isolation and characterization of a novel indigenous intestinal N4-related coliphage vB_EcoP_G7C.</title>
        <authorList>
            <person name="Kulikov E."/>
            <person name="Kropinski A.M."/>
            <person name="Golomidova A."/>
            <person name="Lingohr E."/>
            <person name="Govorun V."/>
            <person name="Serebryakova M."/>
            <person name="Prokhorov N."/>
            <person name="Letarova M."/>
            <person name="Manykin A."/>
            <person name="Strotskaya A."/>
            <person name="Letarov A."/>
        </authorList>
    </citation>
    <scope>NUCLEOTIDE SEQUENCE [LARGE SCALE GENOMIC DNA]</scope>
    <source>
        <strain evidence="1">G7C</strain>
    </source>
</reference>
<dbReference type="Proteomes" id="UP000008899">
    <property type="component" value="Segment"/>
</dbReference>